<dbReference type="EMBL" id="JAUDFV010000074">
    <property type="protein sequence ID" value="KAL2733796.1"/>
    <property type="molecule type" value="Genomic_DNA"/>
</dbReference>
<protein>
    <submittedName>
        <fullName evidence="2">Alpha-protein kinase 1-like</fullName>
    </submittedName>
</protein>
<evidence type="ECO:0000313" key="3">
    <source>
        <dbReference type="Proteomes" id="UP001607302"/>
    </source>
</evidence>
<accession>A0ABD2BLY3</accession>
<name>A0ABD2BLY3_VESSQ</name>
<comment type="caution">
    <text evidence="2">The sequence shown here is derived from an EMBL/GenBank/DDBJ whole genome shotgun (WGS) entry which is preliminary data.</text>
</comment>
<gene>
    <name evidence="2" type="ORF">V1478_003494</name>
</gene>
<proteinExistence type="predicted"/>
<keyword evidence="3" id="KW-1185">Reference proteome</keyword>
<dbReference type="Proteomes" id="UP001607302">
    <property type="component" value="Unassembled WGS sequence"/>
</dbReference>
<dbReference type="AlphaFoldDB" id="A0ABD2BLY3"/>
<sequence>MQPKLIQYNFSVDDSHVKRASRKEDINDLINLTKGYPFGIYNTIELQPQVRNKNSEMPEGDEESKEREIDPAPSTESSVVVVLLTVTDDVPLAVTTVARGDSVTANGVSEERNMSEVKTERPRTAGRIAPTGRVTPSVHQSAGNGRRKAIPVPPPRVPTPMPSANNNQQRRELGIFDFSYVCITRIMMFTRMRDIRPDLLTGNRCMPFLIVERSKCTSVESNF</sequence>
<feature type="region of interest" description="Disordered" evidence="1">
    <location>
        <begin position="109"/>
        <end position="167"/>
    </location>
</feature>
<evidence type="ECO:0000313" key="2">
    <source>
        <dbReference type="EMBL" id="KAL2733796.1"/>
    </source>
</evidence>
<reference evidence="2 3" key="1">
    <citation type="journal article" date="2024" name="Ann. Entomol. Soc. Am.">
        <title>Genomic analyses of the southern and eastern yellowjacket wasps (Hymenoptera: Vespidae) reveal evolutionary signatures of social life.</title>
        <authorList>
            <person name="Catto M.A."/>
            <person name="Caine P.B."/>
            <person name="Orr S.E."/>
            <person name="Hunt B.G."/>
            <person name="Goodisman M.A.D."/>
        </authorList>
    </citation>
    <scope>NUCLEOTIDE SEQUENCE [LARGE SCALE GENOMIC DNA]</scope>
    <source>
        <strain evidence="2">233</strain>
        <tissue evidence="2">Head and thorax</tissue>
    </source>
</reference>
<feature type="region of interest" description="Disordered" evidence="1">
    <location>
        <begin position="49"/>
        <end position="76"/>
    </location>
</feature>
<evidence type="ECO:0000256" key="1">
    <source>
        <dbReference type="SAM" id="MobiDB-lite"/>
    </source>
</evidence>
<feature type="compositionally biased region" description="Pro residues" evidence="1">
    <location>
        <begin position="151"/>
        <end position="161"/>
    </location>
</feature>
<feature type="compositionally biased region" description="Basic and acidic residues" evidence="1">
    <location>
        <begin position="109"/>
        <end position="123"/>
    </location>
</feature>
<organism evidence="2 3">
    <name type="scientific">Vespula squamosa</name>
    <name type="common">Southern yellow jacket</name>
    <name type="synonym">Wasp</name>
    <dbReference type="NCBI Taxonomy" id="30214"/>
    <lineage>
        <taxon>Eukaryota</taxon>
        <taxon>Metazoa</taxon>
        <taxon>Ecdysozoa</taxon>
        <taxon>Arthropoda</taxon>
        <taxon>Hexapoda</taxon>
        <taxon>Insecta</taxon>
        <taxon>Pterygota</taxon>
        <taxon>Neoptera</taxon>
        <taxon>Endopterygota</taxon>
        <taxon>Hymenoptera</taxon>
        <taxon>Apocrita</taxon>
        <taxon>Aculeata</taxon>
        <taxon>Vespoidea</taxon>
        <taxon>Vespidae</taxon>
        <taxon>Vespinae</taxon>
        <taxon>Vespula</taxon>
    </lineage>
</organism>